<feature type="signal peptide" evidence="1">
    <location>
        <begin position="1"/>
        <end position="25"/>
    </location>
</feature>
<dbReference type="EMBL" id="MTYJ01000090">
    <property type="protein sequence ID" value="OQV15379.1"/>
    <property type="molecule type" value="Genomic_DNA"/>
</dbReference>
<gene>
    <name evidence="2" type="ORF">BV898_10485</name>
</gene>
<sequence>MHQLCVVALTALIIASGGLLSAISAFPMPREANEADQLLGRETRTPPICTPPATNCRSDSLINIRCHNFVYSKSGRIPYYVTAFCN</sequence>
<keyword evidence="3" id="KW-1185">Reference proteome</keyword>
<proteinExistence type="predicted"/>
<feature type="chain" id="PRO_5010724385" evidence="1">
    <location>
        <begin position="26"/>
        <end position="86"/>
    </location>
</feature>
<comment type="caution">
    <text evidence="2">The sequence shown here is derived from an EMBL/GenBank/DDBJ whole genome shotgun (WGS) entry which is preliminary data.</text>
</comment>
<name>A0A1W0WJM5_HYPEX</name>
<reference evidence="3" key="1">
    <citation type="submission" date="2017-01" db="EMBL/GenBank/DDBJ databases">
        <title>Comparative genomics of anhydrobiosis in the tardigrade Hypsibius dujardini.</title>
        <authorList>
            <person name="Yoshida Y."/>
            <person name="Koutsovoulos G."/>
            <person name="Laetsch D."/>
            <person name="Stevens L."/>
            <person name="Kumar S."/>
            <person name="Horikawa D."/>
            <person name="Ishino K."/>
            <person name="Komine S."/>
            <person name="Tomita M."/>
            <person name="Blaxter M."/>
            <person name="Arakawa K."/>
        </authorList>
    </citation>
    <scope>NUCLEOTIDE SEQUENCE [LARGE SCALE GENOMIC DNA]</scope>
    <source>
        <strain evidence="3">Z151</strain>
    </source>
</reference>
<dbReference type="AlphaFoldDB" id="A0A1W0WJM5"/>
<evidence type="ECO:0000313" key="2">
    <source>
        <dbReference type="EMBL" id="OQV15379.1"/>
    </source>
</evidence>
<evidence type="ECO:0000313" key="3">
    <source>
        <dbReference type="Proteomes" id="UP000192578"/>
    </source>
</evidence>
<evidence type="ECO:0000256" key="1">
    <source>
        <dbReference type="SAM" id="SignalP"/>
    </source>
</evidence>
<organism evidence="2 3">
    <name type="scientific">Hypsibius exemplaris</name>
    <name type="common">Freshwater tardigrade</name>
    <dbReference type="NCBI Taxonomy" id="2072580"/>
    <lineage>
        <taxon>Eukaryota</taxon>
        <taxon>Metazoa</taxon>
        <taxon>Ecdysozoa</taxon>
        <taxon>Tardigrada</taxon>
        <taxon>Eutardigrada</taxon>
        <taxon>Parachela</taxon>
        <taxon>Hypsibioidea</taxon>
        <taxon>Hypsibiidae</taxon>
        <taxon>Hypsibius</taxon>
    </lineage>
</organism>
<dbReference type="Proteomes" id="UP000192578">
    <property type="component" value="Unassembled WGS sequence"/>
</dbReference>
<keyword evidence="1" id="KW-0732">Signal</keyword>
<accession>A0A1W0WJM5</accession>
<protein>
    <submittedName>
        <fullName evidence="2">Uncharacterized protein</fullName>
    </submittedName>
</protein>